<sequence>MFWPFSIYRLIYPKERYIWVQVRILHETDKAILVNNGMKTWLPKSPIYRIRLRNNIFEIYVKESTVG</sequence>
<organism evidence="1">
    <name type="scientific">marine sediment metagenome</name>
    <dbReference type="NCBI Taxonomy" id="412755"/>
    <lineage>
        <taxon>unclassified sequences</taxon>
        <taxon>metagenomes</taxon>
        <taxon>ecological metagenomes</taxon>
    </lineage>
</organism>
<comment type="caution">
    <text evidence="1">The sequence shown here is derived from an EMBL/GenBank/DDBJ whole genome shotgun (WGS) entry which is preliminary data.</text>
</comment>
<proteinExistence type="predicted"/>
<dbReference type="EMBL" id="BARV01002256">
    <property type="protein sequence ID" value="GAH90586.1"/>
    <property type="molecule type" value="Genomic_DNA"/>
</dbReference>
<reference evidence="1" key="1">
    <citation type="journal article" date="2014" name="Front. Microbiol.">
        <title>High frequency of phylogenetically diverse reductive dehalogenase-homologous genes in deep subseafloor sedimentary metagenomes.</title>
        <authorList>
            <person name="Kawai M."/>
            <person name="Futagami T."/>
            <person name="Toyoda A."/>
            <person name="Takaki Y."/>
            <person name="Nishi S."/>
            <person name="Hori S."/>
            <person name="Arai W."/>
            <person name="Tsubouchi T."/>
            <person name="Morono Y."/>
            <person name="Uchiyama I."/>
            <person name="Ito T."/>
            <person name="Fujiyama A."/>
            <person name="Inagaki F."/>
            <person name="Takami H."/>
        </authorList>
    </citation>
    <scope>NUCLEOTIDE SEQUENCE</scope>
    <source>
        <strain evidence="1">Expedition CK06-06</strain>
    </source>
</reference>
<dbReference type="AlphaFoldDB" id="X1J790"/>
<accession>X1J790</accession>
<evidence type="ECO:0000313" key="1">
    <source>
        <dbReference type="EMBL" id="GAH90586.1"/>
    </source>
</evidence>
<gene>
    <name evidence="1" type="ORF">S06H3_05948</name>
</gene>
<name>X1J790_9ZZZZ</name>
<protein>
    <submittedName>
        <fullName evidence="1">Uncharacterized protein</fullName>
    </submittedName>
</protein>